<name>A0ABS0ZB33_9GAMM</name>
<evidence type="ECO:0000313" key="1">
    <source>
        <dbReference type="EMBL" id="MBJ7550850.1"/>
    </source>
</evidence>
<dbReference type="RefSeq" id="WP_199462457.1">
    <property type="nucleotide sequence ID" value="NZ_JAEMUH010000007.1"/>
</dbReference>
<protein>
    <submittedName>
        <fullName evidence="1">Uncharacterized protein</fullName>
    </submittedName>
</protein>
<sequence length="144" mass="16850">MKKIVLQLIAKNKFKFILEKIVDQQSLMLFEKGVDEFLSSLKSRLNHNEDISVSYQSMPQCLQSLKVIDDQSERFLRLVIIGFDETTVLARLSWLDEYGIDHICCYLNGDFQSVQRKKNGLWVRDRHQPEEICLQKLGALRSPF</sequence>
<keyword evidence="2" id="KW-1185">Reference proteome</keyword>
<reference evidence="1 2" key="1">
    <citation type="submission" date="2020-12" db="EMBL/GenBank/DDBJ databases">
        <title>Comparative genome analysis of fungal antagonists Marinomonas ostreistagni 398 and M. spartinae 468.</title>
        <authorList>
            <person name="Fields J.L."/>
            <person name="Mavrodi O.V."/>
            <person name="Biber P.D."/>
            <person name="Indest K.J."/>
            <person name="Mavrodi D.V."/>
        </authorList>
    </citation>
    <scope>NUCLEOTIDE SEQUENCE [LARGE SCALE GENOMIC DNA]</scope>
    <source>
        <strain evidence="1 2">USM7</strain>
    </source>
</reference>
<dbReference type="EMBL" id="JAEMUH010000007">
    <property type="protein sequence ID" value="MBJ7550850.1"/>
    <property type="molecule type" value="Genomic_DNA"/>
</dbReference>
<organism evidence="1 2">
    <name type="scientific">Marinomonas ostreistagni</name>
    <dbReference type="NCBI Taxonomy" id="359209"/>
    <lineage>
        <taxon>Bacteria</taxon>
        <taxon>Pseudomonadati</taxon>
        <taxon>Pseudomonadota</taxon>
        <taxon>Gammaproteobacteria</taxon>
        <taxon>Oceanospirillales</taxon>
        <taxon>Oceanospirillaceae</taxon>
        <taxon>Marinomonas</taxon>
    </lineage>
</organism>
<gene>
    <name evidence="1" type="ORF">JHD44_09170</name>
</gene>
<dbReference type="Proteomes" id="UP000598488">
    <property type="component" value="Unassembled WGS sequence"/>
</dbReference>
<accession>A0ABS0ZB33</accession>
<proteinExistence type="predicted"/>
<evidence type="ECO:0000313" key="2">
    <source>
        <dbReference type="Proteomes" id="UP000598488"/>
    </source>
</evidence>
<comment type="caution">
    <text evidence="1">The sequence shown here is derived from an EMBL/GenBank/DDBJ whole genome shotgun (WGS) entry which is preliminary data.</text>
</comment>